<evidence type="ECO:0000256" key="18">
    <source>
        <dbReference type="RuleBase" id="RU003664"/>
    </source>
</evidence>
<keyword evidence="12 17" id="KW-0573">Peptidoglycan synthesis</keyword>
<keyword evidence="13 17" id="KW-0961">Cell wall biogenesis/degradation</keyword>
<dbReference type="STRING" id="482461.SAMN05216244_0698"/>
<dbReference type="PANTHER" id="PTHR43692">
    <property type="entry name" value="UDP-N-ACETYLMURAMOYLALANINE--D-GLUTAMATE LIGASE"/>
    <property type="match status" value="1"/>
</dbReference>
<feature type="domain" description="Mur ligase C-terminal" evidence="19">
    <location>
        <begin position="312"/>
        <end position="425"/>
    </location>
</feature>
<dbReference type="GO" id="GO:0005737">
    <property type="term" value="C:cytoplasm"/>
    <property type="evidence" value="ECO:0007669"/>
    <property type="project" value="UniProtKB-SubCell"/>
</dbReference>
<dbReference type="GO" id="GO:0071555">
    <property type="term" value="P:cell wall organization"/>
    <property type="evidence" value="ECO:0007669"/>
    <property type="project" value="UniProtKB-KW"/>
</dbReference>
<dbReference type="NCBIfam" id="TIGR01087">
    <property type="entry name" value="murD"/>
    <property type="match status" value="1"/>
</dbReference>
<comment type="pathway">
    <text evidence="3 17 18">Cell wall biogenesis; peptidoglycan biosynthesis.</text>
</comment>
<dbReference type="EC" id="6.3.2.9" evidence="5 17"/>
<comment type="function">
    <text evidence="1 17 18">Cell wall formation. Catalyzes the addition of glutamate to the nucleotide precursor UDP-N-acetylmuramoyl-L-alanine (UMA).</text>
</comment>
<dbReference type="Gene3D" id="3.90.190.20">
    <property type="entry name" value="Mur ligase, C-terminal domain"/>
    <property type="match status" value="1"/>
</dbReference>
<dbReference type="HAMAP" id="MF_00639">
    <property type="entry name" value="MurD"/>
    <property type="match status" value="1"/>
</dbReference>
<dbReference type="GO" id="GO:0009252">
    <property type="term" value="P:peptidoglycan biosynthetic process"/>
    <property type="evidence" value="ECO:0007669"/>
    <property type="project" value="UniProtKB-UniRule"/>
</dbReference>
<evidence type="ECO:0000256" key="9">
    <source>
        <dbReference type="ARBA" id="ARBA00022741"/>
    </source>
</evidence>
<comment type="catalytic activity">
    <reaction evidence="16 17 18">
        <text>UDP-N-acetyl-alpha-D-muramoyl-L-alanine + D-glutamate + ATP = UDP-N-acetyl-alpha-D-muramoyl-L-alanyl-D-glutamate + ADP + phosphate + H(+)</text>
        <dbReference type="Rhea" id="RHEA:16429"/>
        <dbReference type="ChEBI" id="CHEBI:15378"/>
        <dbReference type="ChEBI" id="CHEBI:29986"/>
        <dbReference type="ChEBI" id="CHEBI:30616"/>
        <dbReference type="ChEBI" id="CHEBI:43474"/>
        <dbReference type="ChEBI" id="CHEBI:83898"/>
        <dbReference type="ChEBI" id="CHEBI:83900"/>
        <dbReference type="ChEBI" id="CHEBI:456216"/>
        <dbReference type="EC" id="6.3.2.9"/>
    </reaction>
</comment>
<dbReference type="InterPro" id="IPR013221">
    <property type="entry name" value="Mur_ligase_cen"/>
</dbReference>
<dbReference type="Pfam" id="PF02875">
    <property type="entry name" value="Mur_ligase_C"/>
    <property type="match status" value="1"/>
</dbReference>
<evidence type="ECO:0000256" key="10">
    <source>
        <dbReference type="ARBA" id="ARBA00022840"/>
    </source>
</evidence>
<proteinExistence type="inferred from homology"/>
<feature type="binding site" evidence="17">
    <location>
        <begin position="118"/>
        <end position="124"/>
    </location>
    <ligand>
        <name>ATP</name>
        <dbReference type="ChEBI" id="CHEBI:30616"/>
    </ligand>
</feature>
<dbReference type="RefSeq" id="WP_074597453.1">
    <property type="nucleotide sequence ID" value="NZ_FNHF01000001.1"/>
</dbReference>
<dbReference type="SUPFAM" id="SSF51984">
    <property type="entry name" value="MurCD N-terminal domain"/>
    <property type="match status" value="1"/>
</dbReference>
<evidence type="ECO:0000256" key="5">
    <source>
        <dbReference type="ARBA" id="ARBA00012212"/>
    </source>
</evidence>
<feature type="domain" description="Mur ligase central" evidence="20">
    <location>
        <begin position="116"/>
        <end position="290"/>
    </location>
</feature>
<dbReference type="GO" id="GO:0005524">
    <property type="term" value="F:ATP binding"/>
    <property type="evidence" value="ECO:0007669"/>
    <property type="project" value="UniProtKB-UniRule"/>
</dbReference>
<dbReference type="AlphaFoldDB" id="A0A1G9MRI4"/>
<evidence type="ECO:0000256" key="8">
    <source>
        <dbReference type="ARBA" id="ARBA00022598"/>
    </source>
</evidence>
<organism evidence="21 22">
    <name type="scientific">Sediminibacillus halophilus</name>
    <dbReference type="NCBI Taxonomy" id="482461"/>
    <lineage>
        <taxon>Bacteria</taxon>
        <taxon>Bacillati</taxon>
        <taxon>Bacillota</taxon>
        <taxon>Bacilli</taxon>
        <taxon>Bacillales</taxon>
        <taxon>Bacillaceae</taxon>
        <taxon>Sediminibacillus</taxon>
    </lineage>
</organism>
<dbReference type="Proteomes" id="UP000182347">
    <property type="component" value="Unassembled WGS sequence"/>
</dbReference>
<dbReference type="GO" id="GO:0008764">
    <property type="term" value="F:UDP-N-acetylmuramoylalanine-D-glutamate ligase activity"/>
    <property type="evidence" value="ECO:0007669"/>
    <property type="project" value="UniProtKB-UniRule"/>
</dbReference>
<evidence type="ECO:0000313" key="22">
    <source>
        <dbReference type="Proteomes" id="UP000182347"/>
    </source>
</evidence>
<keyword evidence="7 17" id="KW-0963">Cytoplasm</keyword>
<accession>A0A1G9MRI4</accession>
<dbReference type="InterPro" id="IPR036615">
    <property type="entry name" value="Mur_ligase_C_dom_sf"/>
</dbReference>
<evidence type="ECO:0000256" key="17">
    <source>
        <dbReference type="HAMAP-Rule" id="MF_00639"/>
    </source>
</evidence>
<dbReference type="Gene3D" id="3.40.1190.10">
    <property type="entry name" value="Mur-like, catalytic domain"/>
    <property type="match status" value="1"/>
</dbReference>
<protein>
    <recommendedName>
        <fullName evidence="6 17">UDP-N-acetylmuramoylalanine--D-glutamate ligase</fullName>
        <ecNumber evidence="5 17">6.3.2.9</ecNumber>
    </recommendedName>
    <alternativeName>
        <fullName evidence="15 17">D-glutamic acid-adding enzyme</fullName>
    </alternativeName>
    <alternativeName>
        <fullName evidence="14 17">UDP-N-acetylmuramoyl-L-alanyl-D-glutamate synthetase</fullName>
    </alternativeName>
</protein>
<dbReference type="GO" id="GO:0051301">
    <property type="term" value="P:cell division"/>
    <property type="evidence" value="ECO:0007669"/>
    <property type="project" value="UniProtKB-KW"/>
</dbReference>
<evidence type="ECO:0000256" key="13">
    <source>
        <dbReference type="ARBA" id="ARBA00023316"/>
    </source>
</evidence>
<sequence>MKTLIDFPYEKVLVLGLAKSGTAAAKLLHDSGKEVRVNDLKADQDSDQVQELTGLGIEVVTGGHPLSVLEGVELLVKNPGIPYENPVVREAENRKIPIITEVELAGRLVNDSIIGITGSNGKTTTTTLIYEMLNQSGCKTQLAGNIGNVSCEVARNMAEDEWMVIELSSFQLLGIDQFKPKISVLLNLFEAHLDYHKSFENYKQAKAGIMKNQTEDDFIVYNADDNEISDIAAQSAAVKVPFSKTQRIPGGAWCDDKYLYFKQEPVISLGDIVLVGSHNLENIMAAVSAAKLSGADNDGIRQVLNTFTGVKHRLQFVSNVNGRLFYNDSKATNILATSKALSSFSQPTILLAGGLDRGGSFADLIPSLECVKAVIVFGETADKIAETASNAGIKTIEYAKNVEEAARKAYQLSLEEDVILLSPACASWDQYRTFEERGDMFMKAVHTLE</sequence>
<dbReference type="InterPro" id="IPR004101">
    <property type="entry name" value="Mur_ligase_C"/>
</dbReference>
<dbReference type="Pfam" id="PF08245">
    <property type="entry name" value="Mur_ligase_M"/>
    <property type="match status" value="1"/>
</dbReference>
<evidence type="ECO:0000256" key="11">
    <source>
        <dbReference type="ARBA" id="ARBA00022960"/>
    </source>
</evidence>
<dbReference type="InterPro" id="IPR036565">
    <property type="entry name" value="Mur-like_cat_sf"/>
</dbReference>
<keyword evidence="22" id="KW-1185">Reference proteome</keyword>
<dbReference type="OrthoDB" id="9809796at2"/>
<keyword evidence="8 17" id="KW-0436">Ligase</keyword>
<evidence type="ECO:0000256" key="14">
    <source>
        <dbReference type="ARBA" id="ARBA00030398"/>
    </source>
</evidence>
<dbReference type="EMBL" id="FNHF01000001">
    <property type="protein sequence ID" value="SDL76819.1"/>
    <property type="molecule type" value="Genomic_DNA"/>
</dbReference>
<comment type="subcellular location">
    <subcellularLocation>
        <location evidence="2 17 18">Cytoplasm</location>
    </subcellularLocation>
</comment>
<dbReference type="SUPFAM" id="SSF53623">
    <property type="entry name" value="MurD-like peptide ligases, catalytic domain"/>
    <property type="match status" value="1"/>
</dbReference>
<dbReference type="GO" id="GO:0008360">
    <property type="term" value="P:regulation of cell shape"/>
    <property type="evidence" value="ECO:0007669"/>
    <property type="project" value="UniProtKB-KW"/>
</dbReference>
<dbReference type="SUPFAM" id="SSF53244">
    <property type="entry name" value="MurD-like peptide ligases, peptide-binding domain"/>
    <property type="match status" value="1"/>
</dbReference>
<keyword evidence="10 17" id="KW-0067">ATP-binding</keyword>
<keyword evidence="17 18" id="KW-0132">Cell division</keyword>
<dbReference type="Gene3D" id="3.40.50.720">
    <property type="entry name" value="NAD(P)-binding Rossmann-like Domain"/>
    <property type="match status" value="1"/>
</dbReference>
<comment type="similarity">
    <text evidence="4 17">Belongs to the MurCDEF family.</text>
</comment>
<evidence type="ECO:0000256" key="15">
    <source>
        <dbReference type="ARBA" id="ARBA00032324"/>
    </source>
</evidence>
<dbReference type="UniPathway" id="UPA00219"/>
<evidence type="ECO:0000256" key="12">
    <source>
        <dbReference type="ARBA" id="ARBA00022984"/>
    </source>
</evidence>
<evidence type="ECO:0000256" key="7">
    <source>
        <dbReference type="ARBA" id="ARBA00022490"/>
    </source>
</evidence>
<evidence type="ECO:0000259" key="19">
    <source>
        <dbReference type="Pfam" id="PF02875"/>
    </source>
</evidence>
<evidence type="ECO:0000256" key="3">
    <source>
        <dbReference type="ARBA" id="ARBA00004752"/>
    </source>
</evidence>
<evidence type="ECO:0000256" key="1">
    <source>
        <dbReference type="ARBA" id="ARBA00002734"/>
    </source>
</evidence>
<dbReference type="InterPro" id="IPR005762">
    <property type="entry name" value="MurD"/>
</dbReference>
<reference evidence="22" key="1">
    <citation type="submission" date="2016-10" db="EMBL/GenBank/DDBJ databases">
        <authorList>
            <person name="Varghese N."/>
            <person name="Submissions S."/>
        </authorList>
    </citation>
    <scope>NUCLEOTIDE SEQUENCE [LARGE SCALE GENOMIC DNA]</scope>
    <source>
        <strain evidence="22">CGMCC 1.6199</strain>
    </source>
</reference>
<evidence type="ECO:0000256" key="16">
    <source>
        <dbReference type="ARBA" id="ARBA00047632"/>
    </source>
</evidence>
<keyword evidence="9 17" id="KW-0547">Nucleotide-binding</keyword>
<evidence type="ECO:0000256" key="4">
    <source>
        <dbReference type="ARBA" id="ARBA00010416"/>
    </source>
</evidence>
<dbReference type="PANTHER" id="PTHR43692:SF1">
    <property type="entry name" value="UDP-N-ACETYLMURAMOYLALANINE--D-GLUTAMATE LIGASE"/>
    <property type="match status" value="1"/>
</dbReference>
<evidence type="ECO:0000313" key="21">
    <source>
        <dbReference type="EMBL" id="SDL76819.1"/>
    </source>
</evidence>
<keyword evidence="17 18" id="KW-0131">Cell cycle</keyword>
<evidence type="ECO:0000256" key="6">
    <source>
        <dbReference type="ARBA" id="ARBA00015655"/>
    </source>
</evidence>
<gene>
    <name evidence="17" type="primary">murD</name>
    <name evidence="21" type="ORF">SAMN05216244_0698</name>
</gene>
<evidence type="ECO:0000256" key="2">
    <source>
        <dbReference type="ARBA" id="ARBA00004496"/>
    </source>
</evidence>
<evidence type="ECO:0000259" key="20">
    <source>
        <dbReference type="Pfam" id="PF08245"/>
    </source>
</evidence>
<keyword evidence="11 17" id="KW-0133">Cell shape</keyword>
<name>A0A1G9MRI4_9BACI</name>
<dbReference type="Pfam" id="PF21799">
    <property type="entry name" value="MurD-like_N"/>
    <property type="match status" value="1"/>
</dbReference>